<feature type="compositionally biased region" description="Basic residues" evidence="1">
    <location>
        <begin position="451"/>
        <end position="465"/>
    </location>
</feature>
<evidence type="ECO:0000313" key="2">
    <source>
        <dbReference type="EMBL" id="CAE0489711.1"/>
    </source>
</evidence>
<protein>
    <submittedName>
        <fullName evidence="2">Uncharacterized protein</fullName>
    </submittedName>
</protein>
<proteinExistence type="predicted"/>
<dbReference type="EMBL" id="HBIP01008721">
    <property type="protein sequence ID" value="CAE0489711.1"/>
    <property type="molecule type" value="Transcribed_RNA"/>
</dbReference>
<dbReference type="AlphaFoldDB" id="A0A7S3VKJ6"/>
<name>A0A7S3VKJ6_DUNTE</name>
<feature type="compositionally biased region" description="Low complexity" evidence="1">
    <location>
        <begin position="378"/>
        <end position="390"/>
    </location>
</feature>
<accession>A0A7S3VKJ6</accession>
<sequence length="544" mass="56830">MASGVKTARQGSCASLCCCSSPAADLFEESSLGPSSADQPQFHSLSHYSLAQCNKLFSDQKPAPLPLDSLSASPFGQAQIQQAHRFAHHTAPLEIPPSATSSPPSRTPTGPASASSGCHLTSPRSQQHATPHHPPSSGSLTPRSKNLRHLLLHPGSAVRATGTAVSTPLNVLEAPPMDVDDSVQGEFFVRKSGVSHATLELQLPGPPRLRSSNSGLHVDDFEKAPATPAASEISHTGRRRSKSINSSKYLHKMPSLKHLQDKADALYRHSLHESASMGSLKSAGTVGLLRGSSLDGANNSLNMRPNTPPARLNEEFYRLSGTGPKLNPGSQPAGTSGSQISGCSPRDSGASRMSGIARRGASPCSTSSMLPDLGGTSGSELESLLTCTSSPIPDDSDLPALGSGREAMPLKKPSRSLDAGDLRAQGKQPPSPGSRDCPASPGITSLSTKCRSPRSKSTGRSRLRRSASQLYPPTRSERKLDEGEEEWYALVQACSKLDAHNAGGESELDPAQAAAHVRLAASLAGVPDCVPHCLPSPGHGSVHI</sequence>
<feature type="compositionally biased region" description="Polar residues" evidence="1">
    <location>
        <begin position="328"/>
        <end position="342"/>
    </location>
</feature>
<feature type="region of interest" description="Disordered" evidence="1">
    <location>
        <begin position="320"/>
        <end position="482"/>
    </location>
</feature>
<gene>
    <name evidence="2" type="ORF">DTER00134_LOCUS4782</name>
</gene>
<reference evidence="2" key="1">
    <citation type="submission" date="2021-01" db="EMBL/GenBank/DDBJ databases">
        <authorList>
            <person name="Corre E."/>
            <person name="Pelletier E."/>
            <person name="Niang G."/>
            <person name="Scheremetjew M."/>
            <person name="Finn R."/>
            <person name="Kale V."/>
            <person name="Holt S."/>
            <person name="Cochrane G."/>
            <person name="Meng A."/>
            <person name="Brown T."/>
            <person name="Cohen L."/>
        </authorList>
    </citation>
    <scope>NUCLEOTIDE SEQUENCE</scope>
    <source>
        <strain evidence="2">CCMP1320</strain>
    </source>
</reference>
<feature type="region of interest" description="Disordered" evidence="1">
    <location>
        <begin position="225"/>
        <end position="247"/>
    </location>
</feature>
<feature type="region of interest" description="Disordered" evidence="1">
    <location>
        <begin position="93"/>
        <end position="143"/>
    </location>
</feature>
<feature type="compositionally biased region" description="Polar residues" evidence="1">
    <location>
        <begin position="118"/>
        <end position="129"/>
    </location>
</feature>
<evidence type="ECO:0000256" key="1">
    <source>
        <dbReference type="SAM" id="MobiDB-lite"/>
    </source>
</evidence>
<feature type="compositionally biased region" description="Low complexity" evidence="1">
    <location>
        <begin position="96"/>
        <end position="116"/>
    </location>
</feature>
<organism evidence="2">
    <name type="scientific">Dunaliella tertiolecta</name>
    <name type="common">Green alga</name>
    <dbReference type="NCBI Taxonomy" id="3047"/>
    <lineage>
        <taxon>Eukaryota</taxon>
        <taxon>Viridiplantae</taxon>
        <taxon>Chlorophyta</taxon>
        <taxon>core chlorophytes</taxon>
        <taxon>Chlorophyceae</taxon>
        <taxon>CS clade</taxon>
        <taxon>Chlamydomonadales</taxon>
        <taxon>Dunaliellaceae</taxon>
        <taxon>Dunaliella</taxon>
    </lineage>
</organism>